<evidence type="ECO:0000313" key="3">
    <source>
        <dbReference type="EMBL" id="GJM61545.1"/>
    </source>
</evidence>
<comment type="caution">
    <text evidence="3">The sequence shown here is derived from an EMBL/GenBank/DDBJ whole genome shotgun (WGS) entry which is preliminary data.</text>
</comment>
<gene>
    <name evidence="3" type="primary">yitL</name>
    <name evidence="3" type="ORF">PEDI_20970</name>
</gene>
<dbReference type="Pfam" id="PF13509">
    <property type="entry name" value="S1_2"/>
    <property type="match status" value="2"/>
</dbReference>
<dbReference type="Pfam" id="PF17783">
    <property type="entry name" value="WHD_CvfB"/>
    <property type="match status" value="1"/>
</dbReference>
<dbReference type="Gene3D" id="1.10.10.10">
    <property type="entry name" value="Winged helix-like DNA-binding domain superfamily/Winged helix DNA-binding domain"/>
    <property type="match status" value="1"/>
</dbReference>
<proteinExistence type="inferred from homology"/>
<dbReference type="SMART" id="SM00316">
    <property type="entry name" value="S1"/>
    <property type="match status" value="3"/>
</dbReference>
<protein>
    <submittedName>
        <fullName evidence="3">GntR family transcriptional regulator</fullName>
    </submittedName>
</protein>
<comment type="similarity">
    <text evidence="1">Belongs to the CvfB family.</text>
</comment>
<evidence type="ECO:0000256" key="1">
    <source>
        <dbReference type="PIRNR" id="PIRNR012524"/>
    </source>
</evidence>
<dbReference type="InterPro" id="IPR040764">
    <property type="entry name" value="CvfB_WH"/>
</dbReference>
<dbReference type="EMBL" id="BQKE01000001">
    <property type="protein sequence ID" value="GJM61545.1"/>
    <property type="molecule type" value="Genomic_DNA"/>
</dbReference>
<dbReference type="RefSeq" id="WP_338237077.1">
    <property type="nucleotide sequence ID" value="NZ_BQKE01000001.1"/>
</dbReference>
<dbReference type="Proteomes" id="UP001310022">
    <property type="component" value="Unassembled WGS sequence"/>
</dbReference>
<dbReference type="InterPro" id="IPR014464">
    <property type="entry name" value="CvfB_fam"/>
</dbReference>
<feature type="domain" description="S1 motif" evidence="2">
    <location>
        <begin position="143"/>
        <end position="205"/>
    </location>
</feature>
<sequence length="276" mass="31367">MLKIGATNTLKILRQIPFGLILDSTEGDILLPNKFVKSDMEIGQEISVFIYRDFKDRLTATTQTPKAEVGEMTSLMCVDTTNFGAFLDWGLDKDLLVPKSEMDEPMVKGRKYVVRILHDHKSDRIIASSKIKVFFDRETAELERGQKVEMMIYRKTPLGYTVLVDGKYEGMLFDNQIFKMVRPGDTVNGFIKGVREDGKLDLTLQEEGYQAVVNSTDDIIEKLEEAGGFLPYHDKSNAEEIKEIFQMSKRTFKKVIGGLYKSGKIEIDEEGIRLKG</sequence>
<reference evidence="3 4" key="1">
    <citation type="submission" date="2021-12" db="EMBL/GenBank/DDBJ databases">
        <title>Genome sequencing of bacteria with rrn-lacking chromosome and rrn-plasmid.</title>
        <authorList>
            <person name="Anda M."/>
            <person name="Iwasaki W."/>
        </authorList>
    </citation>
    <scope>NUCLEOTIDE SEQUENCE [LARGE SCALE GENOMIC DNA]</scope>
    <source>
        <strain evidence="3 4">NBRC 15940</strain>
    </source>
</reference>
<dbReference type="Gene3D" id="2.40.50.140">
    <property type="entry name" value="Nucleic acid-binding proteins"/>
    <property type="match status" value="2"/>
</dbReference>
<name>A0AAN4VZ89_9BACT</name>
<accession>A0AAN4VZ89</accession>
<evidence type="ECO:0000313" key="4">
    <source>
        <dbReference type="Proteomes" id="UP001310022"/>
    </source>
</evidence>
<dbReference type="InterPro" id="IPR003029">
    <property type="entry name" value="S1_domain"/>
</dbReference>
<evidence type="ECO:0000259" key="2">
    <source>
        <dbReference type="SMART" id="SM00316"/>
    </source>
</evidence>
<dbReference type="PIRSF" id="PIRSF012524">
    <property type="entry name" value="YitL_S1"/>
    <property type="match status" value="1"/>
</dbReference>
<dbReference type="SUPFAM" id="SSF50249">
    <property type="entry name" value="Nucleic acid-binding proteins"/>
    <property type="match status" value="1"/>
</dbReference>
<dbReference type="InterPro" id="IPR039566">
    <property type="entry name" value="CvfB_S1_st"/>
</dbReference>
<keyword evidence="4" id="KW-1185">Reference proteome</keyword>
<feature type="domain" description="S1 motif" evidence="2">
    <location>
        <begin position="3"/>
        <end position="63"/>
    </location>
</feature>
<dbReference type="InterPro" id="IPR012340">
    <property type="entry name" value="NA-bd_OB-fold"/>
</dbReference>
<feature type="domain" description="S1 motif" evidence="2">
    <location>
        <begin position="68"/>
        <end position="130"/>
    </location>
</feature>
<dbReference type="InterPro" id="IPR036388">
    <property type="entry name" value="WH-like_DNA-bd_sf"/>
</dbReference>
<dbReference type="AlphaFoldDB" id="A0AAN4VZ89"/>
<dbReference type="PANTHER" id="PTHR37296">
    <property type="entry name" value="CONSERVED VIRULENCE FACTOR B"/>
    <property type="match status" value="1"/>
</dbReference>
<dbReference type="PANTHER" id="PTHR37296:SF1">
    <property type="entry name" value="CONSERVED VIRULENCE FACTOR B"/>
    <property type="match status" value="1"/>
</dbReference>
<organism evidence="3 4">
    <name type="scientific">Persicobacter diffluens</name>
    <dbReference type="NCBI Taxonomy" id="981"/>
    <lineage>
        <taxon>Bacteria</taxon>
        <taxon>Pseudomonadati</taxon>
        <taxon>Bacteroidota</taxon>
        <taxon>Cytophagia</taxon>
        <taxon>Cytophagales</taxon>
        <taxon>Persicobacteraceae</taxon>
        <taxon>Persicobacter</taxon>
    </lineage>
</organism>
<dbReference type="GO" id="GO:0003676">
    <property type="term" value="F:nucleic acid binding"/>
    <property type="evidence" value="ECO:0007669"/>
    <property type="project" value="InterPro"/>
</dbReference>